<reference evidence="2" key="1">
    <citation type="submission" date="2021-10" db="EMBL/GenBank/DDBJ databases">
        <authorList>
            <person name="Piombo E."/>
        </authorList>
    </citation>
    <scope>NUCLEOTIDE SEQUENCE</scope>
</reference>
<proteinExistence type="predicted"/>
<gene>
    <name evidence="2" type="ORF">CRHIZ90672A_00017960</name>
</gene>
<keyword evidence="3" id="KW-1185">Reference proteome</keyword>
<evidence type="ECO:0000313" key="2">
    <source>
        <dbReference type="EMBL" id="CAH0024544.1"/>
    </source>
</evidence>
<dbReference type="AlphaFoldDB" id="A0A9N9VJL8"/>
<sequence length="168" mass="17792">MVAAELCPPIVHADTPPPCDGEALSGPGASQDTAIVIPEDSDAEDEGYGGEDSHSPQSYTTTATSIAIHFSKFLCFGTFPGASPDSQHVDSMGTKQLNRAGCRNHYGNYATESQVGVEGDAVRVYGSHLDLILSQMCKLFAIRTPRLLAMSTLAAPLPTRKASHVRLC</sequence>
<dbReference type="OrthoDB" id="5153959at2759"/>
<dbReference type="Proteomes" id="UP000696573">
    <property type="component" value="Unassembled WGS sequence"/>
</dbReference>
<evidence type="ECO:0000313" key="3">
    <source>
        <dbReference type="Proteomes" id="UP000696573"/>
    </source>
</evidence>
<dbReference type="EMBL" id="CABFNQ020000697">
    <property type="protein sequence ID" value="CAH0024544.1"/>
    <property type="molecule type" value="Genomic_DNA"/>
</dbReference>
<evidence type="ECO:0000256" key="1">
    <source>
        <dbReference type="SAM" id="MobiDB-lite"/>
    </source>
</evidence>
<organism evidence="2 3">
    <name type="scientific">Clonostachys rhizophaga</name>
    <dbReference type="NCBI Taxonomy" id="160324"/>
    <lineage>
        <taxon>Eukaryota</taxon>
        <taxon>Fungi</taxon>
        <taxon>Dikarya</taxon>
        <taxon>Ascomycota</taxon>
        <taxon>Pezizomycotina</taxon>
        <taxon>Sordariomycetes</taxon>
        <taxon>Hypocreomycetidae</taxon>
        <taxon>Hypocreales</taxon>
        <taxon>Bionectriaceae</taxon>
        <taxon>Clonostachys</taxon>
    </lineage>
</organism>
<accession>A0A9N9VJL8</accession>
<protein>
    <submittedName>
        <fullName evidence="2">Uncharacterized protein</fullName>
    </submittedName>
</protein>
<comment type="caution">
    <text evidence="2">The sequence shown here is derived from an EMBL/GenBank/DDBJ whole genome shotgun (WGS) entry which is preliminary data.</text>
</comment>
<feature type="region of interest" description="Disordered" evidence="1">
    <location>
        <begin position="1"/>
        <end position="32"/>
    </location>
</feature>
<name>A0A9N9VJL8_9HYPO</name>
<feature type="non-terminal residue" evidence="2">
    <location>
        <position position="168"/>
    </location>
</feature>